<evidence type="ECO:0000256" key="1">
    <source>
        <dbReference type="SAM" id="Coils"/>
    </source>
</evidence>
<dbReference type="InterPro" id="IPR052573">
    <property type="entry name" value="DnaJ_C_subfamily_28"/>
</dbReference>
<evidence type="ECO:0000256" key="2">
    <source>
        <dbReference type="SAM" id="MobiDB-lite"/>
    </source>
</evidence>
<proteinExistence type="predicted"/>
<keyword evidence="1" id="KW-0175">Coiled coil</keyword>
<protein>
    <submittedName>
        <fullName evidence="4">DUF1992 domain-containing protein</fullName>
    </submittedName>
</protein>
<feature type="domain" description="DnaJ homologue subfamily C member 28 conserved" evidence="3">
    <location>
        <begin position="39"/>
        <end position="103"/>
    </location>
</feature>
<dbReference type="InterPro" id="IPR018961">
    <property type="entry name" value="DnaJ_homolog_subfam-C_membr-28"/>
</dbReference>
<accession>A0A6B0YXG4</accession>
<dbReference type="AlphaFoldDB" id="A0A6B0YXG4"/>
<dbReference type="EMBL" id="VXRG01000144">
    <property type="protein sequence ID" value="MXY95317.1"/>
    <property type="molecule type" value="Genomic_DNA"/>
</dbReference>
<feature type="compositionally biased region" description="Basic residues" evidence="2">
    <location>
        <begin position="18"/>
        <end position="28"/>
    </location>
</feature>
<dbReference type="PANTHER" id="PTHR39158:SF1">
    <property type="entry name" value="DNAJ HOMOLOG SUBFAMILY C MEMBER 28"/>
    <property type="match status" value="1"/>
</dbReference>
<dbReference type="PANTHER" id="PTHR39158">
    <property type="entry name" value="OS08G0560600 PROTEIN"/>
    <property type="match status" value="1"/>
</dbReference>
<feature type="region of interest" description="Disordered" evidence="2">
    <location>
        <begin position="1"/>
        <end position="32"/>
    </location>
</feature>
<organism evidence="4">
    <name type="scientific">Caldilineaceae bacterium SB0664_bin_27</name>
    <dbReference type="NCBI Taxonomy" id="2605260"/>
    <lineage>
        <taxon>Bacteria</taxon>
        <taxon>Bacillati</taxon>
        <taxon>Chloroflexota</taxon>
        <taxon>Caldilineae</taxon>
        <taxon>Caldilineales</taxon>
        <taxon>Caldilineaceae</taxon>
    </lineage>
</organism>
<comment type="caution">
    <text evidence="4">The sequence shown here is derived from an EMBL/GenBank/DDBJ whole genome shotgun (WGS) entry which is preliminary data.</text>
</comment>
<evidence type="ECO:0000259" key="3">
    <source>
        <dbReference type="Pfam" id="PF09350"/>
    </source>
</evidence>
<gene>
    <name evidence="4" type="ORF">F4Y42_17885</name>
</gene>
<dbReference type="Pfam" id="PF09350">
    <property type="entry name" value="DJC28_CD"/>
    <property type="match status" value="1"/>
</dbReference>
<reference evidence="4" key="1">
    <citation type="submission" date="2019-09" db="EMBL/GenBank/DDBJ databases">
        <title>Characterisation of the sponge microbiome using genome-centric metagenomics.</title>
        <authorList>
            <person name="Engelberts J.P."/>
            <person name="Robbins S.J."/>
            <person name="De Goeij J.M."/>
            <person name="Aranda M."/>
            <person name="Bell S.C."/>
            <person name="Webster N.S."/>
        </authorList>
    </citation>
    <scope>NUCLEOTIDE SEQUENCE</scope>
    <source>
        <strain evidence="4">SB0664_bin_27</strain>
    </source>
</reference>
<feature type="coiled-coil region" evidence="1">
    <location>
        <begin position="128"/>
        <end position="155"/>
    </location>
</feature>
<name>A0A6B0YXG4_9CHLR</name>
<sequence length="186" mass="21638">MANQVDGPKKKDSLPRSASRRPKSRRRRGLNEWQDLITEQLDEAAAKGAFENLPGKGQPLRLNRNPNEPDDMRMANKLLKDNDLTPTWIGDRKALLSEIELLRTEMERRWELTRAGAEAAGNEREAFARSWRRSISDWETQIEELNKRIVNLNISLPIWRMELRRLRLDEELKRIGATKGDGESPW</sequence>
<evidence type="ECO:0000313" key="4">
    <source>
        <dbReference type="EMBL" id="MXY95317.1"/>
    </source>
</evidence>